<dbReference type="AlphaFoldDB" id="A0A645J778"/>
<feature type="compositionally biased region" description="Basic and acidic residues" evidence="1">
    <location>
        <begin position="1"/>
        <end position="10"/>
    </location>
</feature>
<sequence>MRAEIEDRGNNKHKTLHSKQQQRSKQMAGQVVGMAYRGGCDAHHNLLHPVLDNRP</sequence>
<feature type="compositionally biased region" description="Basic residues" evidence="1">
    <location>
        <begin position="11"/>
        <end position="22"/>
    </location>
</feature>
<evidence type="ECO:0000256" key="1">
    <source>
        <dbReference type="SAM" id="MobiDB-lite"/>
    </source>
</evidence>
<protein>
    <submittedName>
        <fullName evidence="2">Uncharacterized protein</fullName>
    </submittedName>
</protein>
<evidence type="ECO:0000313" key="2">
    <source>
        <dbReference type="EMBL" id="MPN58549.1"/>
    </source>
</evidence>
<dbReference type="EMBL" id="VSSQ01131369">
    <property type="protein sequence ID" value="MPN58549.1"/>
    <property type="molecule type" value="Genomic_DNA"/>
</dbReference>
<feature type="region of interest" description="Disordered" evidence="1">
    <location>
        <begin position="1"/>
        <end position="28"/>
    </location>
</feature>
<name>A0A645J778_9ZZZZ</name>
<comment type="caution">
    <text evidence="2">The sequence shown here is derived from an EMBL/GenBank/DDBJ whole genome shotgun (WGS) entry which is preliminary data.</text>
</comment>
<reference evidence="2" key="1">
    <citation type="submission" date="2019-08" db="EMBL/GenBank/DDBJ databases">
        <authorList>
            <person name="Kucharzyk K."/>
            <person name="Murdoch R.W."/>
            <person name="Higgins S."/>
            <person name="Loffler F."/>
        </authorList>
    </citation>
    <scope>NUCLEOTIDE SEQUENCE</scope>
</reference>
<organism evidence="2">
    <name type="scientific">bioreactor metagenome</name>
    <dbReference type="NCBI Taxonomy" id="1076179"/>
    <lineage>
        <taxon>unclassified sequences</taxon>
        <taxon>metagenomes</taxon>
        <taxon>ecological metagenomes</taxon>
    </lineage>
</organism>
<accession>A0A645J778</accession>
<proteinExistence type="predicted"/>
<gene>
    <name evidence="2" type="ORF">SDC9_206255</name>
</gene>